<dbReference type="Gene3D" id="1.10.357.10">
    <property type="entry name" value="Tetracycline Repressor, domain 2"/>
    <property type="match status" value="1"/>
</dbReference>
<keyword evidence="2" id="KW-1185">Reference proteome</keyword>
<proteinExistence type="predicted"/>
<dbReference type="EMBL" id="JAAOIW010000006">
    <property type="protein sequence ID" value="NHN31714.1"/>
    <property type="molecule type" value="Genomic_DNA"/>
</dbReference>
<reference evidence="1" key="1">
    <citation type="submission" date="2020-03" db="EMBL/GenBank/DDBJ databases">
        <title>Draft sequencing of Paenibacilllus sp. S3N08.</title>
        <authorList>
            <person name="Kim D.-U."/>
        </authorList>
    </citation>
    <scope>NUCLEOTIDE SEQUENCE</scope>
    <source>
        <strain evidence="1">S3N08</strain>
    </source>
</reference>
<dbReference type="RefSeq" id="WP_166152009.1">
    <property type="nucleotide sequence ID" value="NZ_JAAOIW010000006.1"/>
</dbReference>
<dbReference type="InterPro" id="IPR050624">
    <property type="entry name" value="HTH-type_Tx_Regulator"/>
</dbReference>
<name>A0ABX0J945_9BACL</name>
<protein>
    <submittedName>
        <fullName evidence="1">TetR/AcrR family transcriptional regulator</fullName>
    </submittedName>
</protein>
<dbReference type="Proteomes" id="UP001165962">
    <property type="component" value="Unassembled WGS sequence"/>
</dbReference>
<evidence type="ECO:0000313" key="1">
    <source>
        <dbReference type="EMBL" id="NHN31714.1"/>
    </source>
</evidence>
<organism evidence="1 2">
    <name type="scientific">Paenibacillus agricola</name>
    <dbReference type="NCBI Taxonomy" id="2716264"/>
    <lineage>
        <taxon>Bacteria</taxon>
        <taxon>Bacillati</taxon>
        <taxon>Bacillota</taxon>
        <taxon>Bacilli</taxon>
        <taxon>Bacillales</taxon>
        <taxon>Paenibacillaceae</taxon>
        <taxon>Paenibacillus</taxon>
    </lineage>
</organism>
<dbReference type="InterPro" id="IPR009057">
    <property type="entry name" value="Homeodomain-like_sf"/>
</dbReference>
<sequence>MKEDLRVFRTKKLLRDSIFELAVNQSRKIAEITVQDICEQALVHRTTFYRYYKDKYDLLLQELKIEETLSIEERKQRLLAPFSLIIAKASIPDLEKLILLNLDDEHLQFLVKKIRIQTLTEDLNDFISIKSIPVPLEMAVKVYSTVLDDLVNYWLKNNTDNTPEQMDEYLRFVLNPFYFEILNTIDNDHCAANKDEQP</sequence>
<gene>
    <name evidence="1" type="ORF">G9U52_17920</name>
</gene>
<evidence type="ECO:0000313" key="2">
    <source>
        <dbReference type="Proteomes" id="UP001165962"/>
    </source>
</evidence>
<dbReference type="SUPFAM" id="SSF46689">
    <property type="entry name" value="Homeodomain-like"/>
    <property type="match status" value="1"/>
</dbReference>
<comment type="caution">
    <text evidence="1">The sequence shown here is derived from an EMBL/GenBank/DDBJ whole genome shotgun (WGS) entry which is preliminary data.</text>
</comment>
<dbReference type="PANTHER" id="PTHR43479:SF16">
    <property type="entry name" value="HTH TETR-TYPE DOMAIN-CONTAINING PROTEIN"/>
    <property type="match status" value="1"/>
</dbReference>
<accession>A0ABX0J945</accession>
<dbReference type="PANTHER" id="PTHR43479">
    <property type="entry name" value="ACREF/ENVCD OPERON REPRESSOR-RELATED"/>
    <property type="match status" value="1"/>
</dbReference>